<dbReference type="PANTHER" id="PTHR46438">
    <property type="entry name" value="ALPHA/BETA-HYDROLASES SUPERFAMILY PROTEIN"/>
    <property type="match status" value="1"/>
</dbReference>
<dbReference type="EMBL" id="JAAGOB010000010">
    <property type="protein sequence ID" value="NED97189.1"/>
    <property type="molecule type" value="Genomic_DNA"/>
</dbReference>
<dbReference type="SUPFAM" id="SSF53474">
    <property type="entry name" value="alpha/beta-Hydrolases"/>
    <property type="match status" value="1"/>
</dbReference>
<dbReference type="GO" id="GO:0016787">
    <property type="term" value="F:hydrolase activity"/>
    <property type="evidence" value="ECO:0007669"/>
    <property type="project" value="UniProtKB-KW"/>
</dbReference>
<dbReference type="RefSeq" id="WP_163819977.1">
    <property type="nucleotide sequence ID" value="NZ_JAAGOB010000010.1"/>
</dbReference>
<keyword evidence="3" id="KW-1185">Reference proteome</keyword>
<dbReference type="PANTHER" id="PTHR46438:SF11">
    <property type="entry name" value="LIPASE-RELATED"/>
    <property type="match status" value="1"/>
</dbReference>
<dbReference type="Proteomes" id="UP000469185">
    <property type="component" value="Unassembled WGS sequence"/>
</dbReference>
<gene>
    <name evidence="2" type="ORF">G1H11_17965</name>
</gene>
<evidence type="ECO:0000313" key="2">
    <source>
        <dbReference type="EMBL" id="NED97189.1"/>
    </source>
</evidence>
<dbReference type="Gene3D" id="3.40.50.1820">
    <property type="entry name" value="alpha/beta hydrolase"/>
    <property type="match status" value="1"/>
</dbReference>
<evidence type="ECO:0000259" key="1">
    <source>
        <dbReference type="Pfam" id="PF12697"/>
    </source>
</evidence>
<dbReference type="Pfam" id="PF12697">
    <property type="entry name" value="Abhydrolase_6"/>
    <property type="match status" value="1"/>
</dbReference>
<name>A0A6N9YQU9_9ACTN</name>
<dbReference type="AlphaFoldDB" id="A0A6N9YQU9"/>
<sequence>MAVITRWPGHDVTLPTGHLVHVRHAHPESESSAPPAVLIHGLGGASTNWTFLMRELQGELDLWAPDLPGFGDSPPSGEHTVGAYVSDVIAYLETFDQPVHLVGNSMGGLICVLVASSRPDLVRTLTLLSPAMPQYRLPWAAQATAVMAMPRLGEVILTRVNGNPTVEKMRRIVPMLYAEPDALDPDEFTFAVSERLRWIQQPYSNEVLLSALRSLVLQYLSPQRRSAWWAVRKVLCPTMVLISDRDALVGAWAAKRWRRAAPGARVVTVERCGHVAMMEYPETVADLMRGFLHNVSET</sequence>
<dbReference type="InterPro" id="IPR000073">
    <property type="entry name" value="AB_hydrolase_1"/>
</dbReference>
<dbReference type="InterPro" id="IPR029058">
    <property type="entry name" value="AB_hydrolase_fold"/>
</dbReference>
<dbReference type="InterPro" id="IPR000639">
    <property type="entry name" value="Epox_hydrolase-like"/>
</dbReference>
<proteinExistence type="predicted"/>
<reference evidence="2 3" key="1">
    <citation type="submission" date="2020-02" db="EMBL/GenBank/DDBJ databases">
        <authorList>
            <person name="Li X.-J."/>
            <person name="Feng X.-M."/>
        </authorList>
    </citation>
    <scope>NUCLEOTIDE SEQUENCE [LARGE SCALE GENOMIC DNA]</scope>
    <source>
        <strain evidence="2 3">CGMCC 4.7225</strain>
    </source>
</reference>
<accession>A0A6N9YQU9</accession>
<organism evidence="2 3">
    <name type="scientific">Phytoactinopolyspora alkaliphila</name>
    <dbReference type="NCBI Taxonomy" id="1783498"/>
    <lineage>
        <taxon>Bacteria</taxon>
        <taxon>Bacillati</taxon>
        <taxon>Actinomycetota</taxon>
        <taxon>Actinomycetes</taxon>
        <taxon>Jiangellales</taxon>
        <taxon>Jiangellaceae</taxon>
        <taxon>Phytoactinopolyspora</taxon>
    </lineage>
</organism>
<protein>
    <submittedName>
        <fullName evidence="2">Alpha/beta hydrolase</fullName>
    </submittedName>
</protein>
<feature type="domain" description="AB hydrolase-1" evidence="1">
    <location>
        <begin position="37"/>
        <end position="286"/>
    </location>
</feature>
<dbReference type="PRINTS" id="PR00111">
    <property type="entry name" value="ABHYDROLASE"/>
</dbReference>
<keyword evidence="2" id="KW-0378">Hydrolase</keyword>
<dbReference type="PRINTS" id="PR00412">
    <property type="entry name" value="EPOXHYDRLASE"/>
</dbReference>
<comment type="caution">
    <text evidence="2">The sequence shown here is derived from an EMBL/GenBank/DDBJ whole genome shotgun (WGS) entry which is preliminary data.</text>
</comment>
<evidence type="ECO:0000313" key="3">
    <source>
        <dbReference type="Proteomes" id="UP000469185"/>
    </source>
</evidence>